<dbReference type="OrthoDB" id="5985073at2759"/>
<proteinExistence type="inferred from homology"/>
<gene>
    <name evidence="5" type="ORF">CCHL11_00421</name>
</gene>
<dbReference type="SUPFAM" id="SSF54106">
    <property type="entry name" value="LysM domain"/>
    <property type="match status" value="1"/>
</dbReference>
<accession>A0A1Q8RV88</accession>
<dbReference type="PANTHER" id="PTHR34997:SF18">
    <property type="entry name" value="LYSM DOMAIN-CONTAINING PROTEIN"/>
    <property type="match status" value="1"/>
</dbReference>
<dbReference type="InterPro" id="IPR052210">
    <property type="entry name" value="LysM1-like"/>
</dbReference>
<comment type="similarity">
    <text evidence="3">Belongs to the secreted LysM effector family.</text>
</comment>
<dbReference type="InterPro" id="IPR036779">
    <property type="entry name" value="LysM_dom_sf"/>
</dbReference>
<dbReference type="AlphaFoldDB" id="A0A1Q8RV88"/>
<feature type="domain" description="LysM" evidence="4">
    <location>
        <begin position="275"/>
        <end position="321"/>
    </location>
</feature>
<dbReference type="PROSITE" id="PS51782">
    <property type="entry name" value="LYSM"/>
    <property type="match status" value="2"/>
</dbReference>
<keyword evidence="1" id="KW-0147">Chitin-binding</keyword>
<dbReference type="SMART" id="SM00257">
    <property type="entry name" value="LysM"/>
    <property type="match status" value="3"/>
</dbReference>
<organism evidence="5 6">
    <name type="scientific">Colletotrichum chlorophyti</name>
    <dbReference type="NCBI Taxonomy" id="708187"/>
    <lineage>
        <taxon>Eukaryota</taxon>
        <taxon>Fungi</taxon>
        <taxon>Dikarya</taxon>
        <taxon>Ascomycota</taxon>
        <taxon>Pezizomycotina</taxon>
        <taxon>Sordariomycetes</taxon>
        <taxon>Hypocreomycetidae</taxon>
        <taxon>Glomerellales</taxon>
        <taxon>Glomerellaceae</taxon>
        <taxon>Colletotrichum</taxon>
    </lineage>
</organism>
<evidence type="ECO:0000259" key="4">
    <source>
        <dbReference type="PROSITE" id="PS51782"/>
    </source>
</evidence>
<evidence type="ECO:0000313" key="5">
    <source>
        <dbReference type="EMBL" id="OLN88298.1"/>
    </source>
</evidence>
<comment type="caution">
    <text evidence="5">The sequence shown here is derived from an EMBL/GenBank/DDBJ whole genome shotgun (WGS) entry which is preliminary data.</text>
</comment>
<dbReference type="GO" id="GO:0008061">
    <property type="term" value="F:chitin binding"/>
    <property type="evidence" value="ECO:0007669"/>
    <property type="project" value="UniProtKB-KW"/>
</dbReference>
<dbReference type="PANTHER" id="PTHR34997">
    <property type="entry name" value="AM15"/>
    <property type="match status" value="1"/>
</dbReference>
<reference evidence="5 6" key="1">
    <citation type="submission" date="2016-11" db="EMBL/GenBank/DDBJ databases">
        <title>Draft Genome Assembly of Colletotrichum chlorophyti a pathogen of herbaceous plants.</title>
        <authorList>
            <person name="Gan P."/>
            <person name="Narusaka M."/>
            <person name="Tsushima A."/>
            <person name="Narusaka Y."/>
            <person name="Takano Y."/>
            <person name="Shirasu K."/>
        </authorList>
    </citation>
    <scope>NUCLEOTIDE SEQUENCE [LARGE SCALE GENOMIC DNA]</scope>
    <source>
        <strain evidence="5 6">NTL11</strain>
    </source>
</reference>
<protein>
    <submittedName>
        <fullName evidence="5">LysM domain-containing protein-like protein 2</fullName>
    </submittedName>
</protein>
<name>A0A1Q8RV88_9PEZI</name>
<feature type="domain" description="LysM" evidence="4">
    <location>
        <begin position="60"/>
        <end position="105"/>
    </location>
</feature>
<evidence type="ECO:0000256" key="2">
    <source>
        <dbReference type="ARBA" id="ARBA00023026"/>
    </source>
</evidence>
<dbReference type="CDD" id="cd00118">
    <property type="entry name" value="LysM"/>
    <property type="match status" value="2"/>
</dbReference>
<dbReference type="EMBL" id="MPGH01000088">
    <property type="protein sequence ID" value="OLN88298.1"/>
    <property type="molecule type" value="Genomic_DNA"/>
</dbReference>
<dbReference type="Gene3D" id="3.10.350.10">
    <property type="entry name" value="LysM domain"/>
    <property type="match status" value="3"/>
</dbReference>
<evidence type="ECO:0000313" key="6">
    <source>
        <dbReference type="Proteomes" id="UP000186583"/>
    </source>
</evidence>
<keyword evidence="2" id="KW-0843">Virulence</keyword>
<dbReference type="InterPro" id="IPR018392">
    <property type="entry name" value="LysM"/>
</dbReference>
<dbReference type="STRING" id="708187.A0A1Q8RV88"/>
<keyword evidence="6" id="KW-1185">Reference proteome</keyword>
<evidence type="ECO:0000256" key="3">
    <source>
        <dbReference type="ARBA" id="ARBA00044955"/>
    </source>
</evidence>
<sequence>MASIDYGRGHVSEDDFDEMVSSCSVPASSYTYVYTPPPPVATTTGVTSVPPSPTPTCRGTTITVQESDTCESISEANDVATDRMIADNYLDYSCHELKAGMGLCIQDTCKTAKIQEGQTCEAISRNNGFTVVQLTSWNPTSPLFTSFETASIETTYEGGPLATTTLFDPSYTPPAETHTVLNPSKEAAVIDYTKYCWITEEDWAQGYDPESAPVACQNLMNTYCFYNSDMPSPSPISRAPAVCTPDRSQYTIEPAPDPVTTPTPHQPNLTRGCNKFHKVSSGQFCADVAGEHRISLDDFYTWNPDVGTDCRNLQLNVWVCVGYDERLIPTVTPGPVATKRWF</sequence>
<dbReference type="Proteomes" id="UP000186583">
    <property type="component" value="Unassembled WGS sequence"/>
</dbReference>
<dbReference type="Pfam" id="PF01476">
    <property type="entry name" value="LysM"/>
    <property type="match status" value="2"/>
</dbReference>
<evidence type="ECO:0000256" key="1">
    <source>
        <dbReference type="ARBA" id="ARBA00022669"/>
    </source>
</evidence>